<dbReference type="Proteomes" id="UP000318478">
    <property type="component" value="Unassembled WGS sequence"/>
</dbReference>
<evidence type="ECO:0000313" key="3">
    <source>
        <dbReference type="Proteomes" id="UP000318478"/>
    </source>
</evidence>
<dbReference type="InterPro" id="IPR012902">
    <property type="entry name" value="N_methyl_site"/>
</dbReference>
<protein>
    <submittedName>
        <fullName evidence="2">Fimbrial protein</fullName>
    </submittedName>
</protein>
<dbReference type="Pfam" id="PF07596">
    <property type="entry name" value="SBP_bac_10"/>
    <property type="match status" value="1"/>
</dbReference>
<organism evidence="2 3">
    <name type="scientific">Posidoniimonas polymericola</name>
    <dbReference type="NCBI Taxonomy" id="2528002"/>
    <lineage>
        <taxon>Bacteria</taxon>
        <taxon>Pseudomonadati</taxon>
        <taxon>Planctomycetota</taxon>
        <taxon>Planctomycetia</taxon>
        <taxon>Pirellulales</taxon>
        <taxon>Lacipirellulaceae</taxon>
        <taxon>Posidoniimonas</taxon>
    </lineage>
</organism>
<reference evidence="2 3" key="1">
    <citation type="submission" date="2019-02" db="EMBL/GenBank/DDBJ databases">
        <title>Deep-cultivation of Planctomycetes and their phenomic and genomic characterization uncovers novel biology.</title>
        <authorList>
            <person name="Wiegand S."/>
            <person name="Jogler M."/>
            <person name="Boedeker C."/>
            <person name="Pinto D."/>
            <person name="Vollmers J."/>
            <person name="Rivas-Marin E."/>
            <person name="Kohn T."/>
            <person name="Peeters S.H."/>
            <person name="Heuer A."/>
            <person name="Rast P."/>
            <person name="Oberbeckmann S."/>
            <person name="Bunk B."/>
            <person name="Jeske O."/>
            <person name="Meyerdierks A."/>
            <person name="Storesund J.E."/>
            <person name="Kallscheuer N."/>
            <person name="Luecker S."/>
            <person name="Lage O.M."/>
            <person name="Pohl T."/>
            <person name="Merkel B.J."/>
            <person name="Hornburger P."/>
            <person name="Mueller R.-W."/>
            <person name="Bruemmer F."/>
            <person name="Labrenz M."/>
            <person name="Spormann A.M."/>
            <person name="Op Den Camp H."/>
            <person name="Overmann J."/>
            <person name="Amann R."/>
            <person name="Jetten M.S.M."/>
            <person name="Mascher T."/>
            <person name="Medema M.H."/>
            <person name="Devos D.P."/>
            <person name="Kaster A.-K."/>
            <person name="Ovreas L."/>
            <person name="Rohde M."/>
            <person name="Galperin M.Y."/>
            <person name="Jogler C."/>
        </authorList>
    </citation>
    <scope>NUCLEOTIDE SEQUENCE [LARGE SCALE GENOMIC DNA]</scope>
    <source>
        <strain evidence="2 3">Pla123a</strain>
    </source>
</reference>
<dbReference type="NCBIfam" id="TIGR02532">
    <property type="entry name" value="IV_pilin_GFxxxE"/>
    <property type="match status" value="1"/>
</dbReference>
<keyword evidence="3" id="KW-1185">Reference proteome</keyword>
<gene>
    <name evidence="2" type="primary">pilE_1</name>
    <name evidence="2" type="ORF">Pla123a_19210</name>
</gene>
<dbReference type="Gene3D" id="3.30.700.10">
    <property type="entry name" value="Glycoprotein, Type 4 Pilin"/>
    <property type="match status" value="1"/>
</dbReference>
<dbReference type="InterPro" id="IPR011453">
    <property type="entry name" value="DUF1559"/>
</dbReference>
<dbReference type="SUPFAM" id="SSF54523">
    <property type="entry name" value="Pili subunits"/>
    <property type="match status" value="1"/>
</dbReference>
<dbReference type="PANTHER" id="PTHR30093">
    <property type="entry name" value="GENERAL SECRETION PATHWAY PROTEIN G"/>
    <property type="match status" value="1"/>
</dbReference>
<proteinExistence type="predicted"/>
<accession>A0A5C5YQQ6</accession>
<dbReference type="RefSeq" id="WP_146586832.1">
    <property type="nucleotide sequence ID" value="NZ_SJPO01000004.1"/>
</dbReference>
<dbReference type="InterPro" id="IPR045584">
    <property type="entry name" value="Pilin-like"/>
</dbReference>
<dbReference type="Pfam" id="PF07963">
    <property type="entry name" value="N_methyl"/>
    <property type="match status" value="1"/>
</dbReference>
<sequence length="359" mass="38602">MKRTTSPSRNRAFTLVELLVVIAIIGVLIALLLPAVQAAREAARRSSCTNKLKQQALAILNFESSHGELPAGINVFENANGQPADVPEDNTFKAVWATWCVEALPYMENQALSDAFQDGLRLDQQPNRSLLNKELPEFLCPSDGLPGGYGQQPYDFGRSSYVGSSGVASGQWPWGRVKSVMNTTTGKPQGFATNPAGKRLRGAFTTVFEPTGIKRIKLRMVSDGTSDTLAIGEYHTEEIFDPANQSNWNYASWSSWRAYMSMGAVYSPNYSSSNMLGAIGTPDFAKCKSELGLVDQPCRFAYASKHSAGVMQFAYLDGHVDSLTPDTDIYVLEAKATISGGEVDAAQAVGSGGGGPFGS</sequence>
<feature type="domain" description="DUF1559" evidence="1">
    <location>
        <begin position="37"/>
        <end position="328"/>
    </location>
</feature>
<dbReference type="PANTHER" id="PTHR30093:SF2">
    <property type="entry name" value="TYPE II SECRETION SYSTEM PROTEIN H"/>
    <property type="match status" value="1"/>
</dbReference>
<dbReference type="EMBL" id="SJPO01000004">
    <property type="protein sequence ID" value="TWT77264.1"/>
    <property type="molecule type" value="Genomic_DNA"/>
</dbReference>
<name>A0A5C5YQQ6_9BACT</name>
<dbReference type="OrthoDB" id="271442at2"/>
<comment type="caution">
    <text evidence="2">The sequence shown here is derived from an EMBL/GenBank/DDBJ whole genome shotgun (WGS) entry which is preliminary data.</text>
</comment>
<evidence type="ECO:0000313" key="2">
    <source>
        <dbReference type="EMBL" id="TWT77264.1"/>
    </source>
</evidence>
<evidence type="ECO:0000259" key="1">
    <source>
        <dbReference type="Pfam" id="PF07596"/>
    </source>
</evidence>
<dbReference type="AlphaFoldDB" id="A0A5C5YQQ6"/>